<accession>A0A8R1EUG5</accession>
<organism evidence="2 3">
    <name type="scientific">Caenorhabditis japonica</name>
    <dbReference type="NCBI Taxonomy" id="281687"/>
    <lineage>
        <taxon>Eukaryota</taxon>
        <taxon>Metazoa</taxon>
        <taxon>Ecdysozoa</taxon>
        <taxon>Nematoda</taxon>
        <taxon>Chromadorea</taxon>
        <taxon>Rhabditida</taxon>
        <taxon>Rhabditina</taxon>
        <taxon>Rhabditomorpha</taxon>
        <taxon>Rhabditoidea</taxon>
        <taxon>Rhabditidae</taxon>
        <taxon>Peloderinae</taxon>
        <taxon>Caenorhabditis</taxon>
    </lineage>
</organism>
<feature type="compositionally biased region" description="Pro residues" evidence="1">
    <location>
        <begin position="37"/>
        <end position="46"/>
    </location>
</feature>
<evidence type="ECO:0000313" key="2">
    <source>
        <dbReference type="EnsemblMetazoa" id="CJA42269.1"/>
    </source>
</evidence>
<dbReference type="EnsemblMetazoa" id="CJA42269.1">
    <property type="protein sequence ID" value="CJA42269.1"/>
    <property type="gene ID" value="WBGene00218117"/>
</dbReference>
<proteinExistence type="predicted"/>
<evidence type="ECO:0000313" key="3">
    <source>
        <dbReference type="Proteomes" id="UP000005237"/>
    </source>
</evidence>
<name>A0A8R1EUG5_CAEJA</name>
<protein>
    <submittedName>
        <fullName evidence="2">Uncharacterized protein</fullName>
    </submittedName>
</protein>
<keyword evidence="3" id="KW-1185">Reference proteome</keyword>
<dbReference type="AlphaFoldDB" id="A0A8R1EUG5"/>
<reference evidence="2" key="2">
    <citation type="submission" date="2022-06" db="UniProtKB">
        <authorList>
            <consortium name="EnsemblMetazoa"/>
        </authorList>
    </citation>
    <scope>IDENTIFICATION</scope>
    <source>
        <strain evidence="2">DF5081</strain>
    </source>
</reference>
<feature type="region of interest" description="Disordered" evidence="1">
    <location>
        <begin position="26"/>
        <end position="73"/>
    </location>
</feature>
<evidence type="ECO:0000256" key="1">
    <source>
        <dbReference type="SAM" id="MobiDB-lite"/>
    </source>
</evidence>
<dbReference type="Proteomes" id="UP000005237">
    <property type="component" value="Unassembled WGS sequence"/>
</dbReference>
<sequence length="104" mass="11069">YSTADPTSTTSTTSFDSSLYAGVPTFPIPTSHFDTPPAVPPPPPPAQLSDVEVTSSEGTSIKEEHISEMKPLIPGIPTGANFFSSFGQMAEPINIEQQVSVREF</sequence>
<reference evidence="3" key="1">
    <citation type="submission" date="2010-08" db="EMBL/GenBank/DDBJ databases">
        <authorList>
            <consortium name="Caenorhabditis japonica Sequencing Consortium"/>
            <person name="Wilson R.K."/>
        </authorList>
    </citation>
    <scope>NUCLEOTIDE SEQUENCE [LARGE SCALE GENOMIC DNA]</scope>
    <source>
        <strain evidence="3">DF5081</strain>
    </source>
</reference>